<keyword evidence="6" id="KW-1185">Reference proteome</keyword>
<keyword evidence="2" id="KW-0812">Transmembrane</keyword>
<dbReference type="Pfam" id="PF07695">
    <property type="entry name" value="7TMR-DISM_7TM"/>
    <property type="match status" value="1"/>
</dbReference>
<evidence type="ECO:0000256" key="2">
    <source>
        <dbReference type="SAM" id="Phobius"/>
    </source>
</evidence>
<dbReference type="Gene3D" id="2.60.40.2380">
    <property type="match status" value="1"/>
</dbReference>
<organism evidence="5 6">
    <name type="scientific">Mucilaginibacter agri</name>
    <dbReference type="NCBI Taxonomy" id="2695265"/>
    <lineage>
        <taxon>Bacteria</taxon>
        <taxon>Pseudomonadati</taxon>
        <taxon>Bacteroidota</taxon>
        <taxon>Sphingobacteriia</taxon>
        <taxon>Sphingobacteriales</taxon>
        <taxon>Sphingobacteriaceae</taxon>
        <taxon>Mucilaginibacter</taxon>
    </lineage>
</organism>
<evidence type="ECO:0000313" key="5">
    <source>
        <dbReference type="EMBL" id="NCD69373.1"/>
    </source>
</evidence>
<feature type="transmembrane region" description="Helical" evidence="2">
    <location>
        <begin position="257"/>
        <end position="276"/>
    </location>
</feature>
<dbReference type="EMBL" id="WWEO01000041">
    <property type="protein sequence ID" value="NCD69373.1"/>
    <property type="molecule type" value="Genomic_DNA"/>
</dbReference>
<accession>A0A965ZFR1</accession>
<keyword evidence="2" id="KW-1133">Transmembrane helix</keyword>
<feature type="domain" description="7TM-DISM receptor extracellular" evidence="3">
    <location>
        <begin position="190"/>
        <end position="393"/>
    </location>
</feature>
<gene>
    <name evidence="5" type="ORF">GSY63_08395</name>
</gene>
<keyword evidence="1" id="KW-0175">Coiled coil</keyword>
<feature type="coiled-coil region" evidence="1">
    <location>
        <begin position="452"/>
        <end position="483"/>
    </location>
</feature>
<evidence type="ECO:0000259" key="4">
    <source>
        <dbReference type="Pfam" id="PF07696"/>
    </source>
</evidence>
<feature type="transmembrane region" description="Helical" evidence="2">
    <location>
        <begin position="288"/>
        <end position="305"/>
    </location>
</feature>
<evidence type="ECO:0000259" key="3">
    <source>
        <dbReference type="Pfam" id="PF07695"/>
    </source>
</evidence>
<reference evidence="5" key="2">
    <citation type="submission" date="2020-10" db="EMBL/GenBank/DDBJ databases">
        <title>Mucilaginibacter sp. nov., isolated from soil.</title>
        <authorList>
            <person name="Jeon C.O."/>
        </authorList>
    </citation>
    <scope>NUCLEOTIDE SEQUENCE</scope>
    <source>
        <strain evidence="5">R11</strain>
    </source>
</reference>
<protein>
    <submittedName>
        <fullName evidence="5">Chromosome partitioning protein ParA</fullName>
    </submittedName>
</protein>
<dbReference type="Proteomes" id="UP000638732">
    <property type="component" value="Unassembled WGS sequence"/>
</dbReference>
<feature type="transmembrane region" description="Helical" evidence="2">
    <location>
        <begin position="345"/>
        <end position="367"/>
    </location>
</feature>
<proteinExistence type="predicted"/>
<dbReference type="AlphaFoldDB" id="A0A965ZFR1"/>
<feature type="transmembrane region" description="Helical" evidence="2">
    <location>
        <begin position="195"/>
        <end position="215"/>
    </location>
</feature>
<dbReference type="Pfam" id="PF07696">
    <property type="entry name" value="7TMR-DISMED2"/>
    <property type="match status" value="1"/>
</dbReference>
<comment type="caution">
    <text evidence="5">The sequence shown here is derived from an EMBL/GenBank/DDBJ whole genome shotgun (WGS) entry which is preliminary data.</text>
</comment>
<reference evidence="5" key="1">
    <citation type="submission" date="2020-01" db="EMBL/GenBank/DDBJ databases">
        <authorList>
            <person name="Seo Y.L."/>
        </authorList>
    </citation>
    <scope>NUCLEOTIDE SEQUENCE</scope>
    <source>
        <strain evidence="5">R11</strain>
    </source>
</reference>
<evidence type="ECO:0000256" key="1">
    <source>
        <dbReference type="SAM" id="Coils"/>
    </source>
</evidence>
<feature type="transmembrane region" description="Helical" evidence="2">
    <location>
        <begin position="222"/>
        <end position="245"/>
    </location>
</feature>
<feature type="domain" description="7TM-DISM receptor extracellular" evidence="4">
    <location>
        <begin position="44"/>
        <end position="175"/>
    </location>
</feature>
<keyword evidence="2" id="KW-0472">Membrane</keyword>
<feature type="transmembrane region" description="Helical" evidence="2">
    <location>
        <begin position="311"/>
        <end position="333"/>
    </location>
</feature>
<dbReference type="InterPro" id="IPR011623">
    <property type="entry name" value="7TMR_DISM_rcpt_extracell_dom1"/>
</dbReference>
<name>A0A965ZFR1_9SPHI</name>
<evidence type="ECO:0000313" key="6">
    <source>
        <dbReference type="Proteomes" id="UP000638732"/>
    </source>
</evidence>
<dbReference type="InterPro" id="IPR011622">
    <property type="entry name" value="7TMR_DISM_rcpt_extracell_dom2"/>
</dbReference>
<sequence>MQRLFNRTIPFCFFFFFLYNTTVRGQERVAIDGSTQEHVFTFNEIQWLEDPQSTFTINQVKSAAFEKRFRQNTDLYPKNVNSSSVYWCKIKVRLDSLPADKESLIEFFDQTTDDISAYIPGRDGYYKESNAGAAHSFDKRLFKHKNFEFKLLNKQKGEYTYYFRLRSRERVNVIIVYRTVARFIHYALTEYLCYGIFYGMILIFCLHNLLMFMAVKKLQHLFYVLYILSVGFYELSVDGIAFQYIWPDSPNWNQYAYGTFLFLISVFALEFTKALLRVKEKALPLYKLINIVIALRTVYYLYCFFFDKNLFIYKFIDFVPLTIAFGTGIWIWVNGFKPARFFVVGYTFLFLSFLLKSATALGVNYLVGRIIGHYSLSIGFVFEMVFLSFSIGDQVRLLRKEKDKAQEEIINQMAINVALKDSINRDLEEQVRIRTAEVVRQSNEIIEQSTLIESQNEELMAQNHQLEMQAEEISRMNVLLEKDNIKLKTKIEKVTDDRAMSTELSFEEFSAKYPDQETCYKFLSELKWSEDYKCLRCENTNYCAGRMPYSRRCTKCSYEESVLQRTIFHNNRIPINKAFYIVYLLYSSKGTISSHQLSEKLGIRQSTCWSYAIRIKKVMLERKKEVKKGGKQGWSRLVIAEQTS</sequence>
<feature type="transmembrane region" description="Helical" evidence="2">
    <location>
        <begin position="373"/>
        <end position="392"/>
    </location>
</feature>